<comment type="caution">
    <text evidence="1">The sequence shown here is derived from an EMBL/GenBank/DDBJ whole genome shotgun (WGS) entry which is preliminary data.</text>
</comment>
<dbReference type="STRING" id="29655.A0A0K9P2U7"/>
<reference evidence="2" key="1">
    <citation type="journal article" date="2016" name="Nature">
        <title>The genome of the seagrass Zostera marina reveals angiosperm adaptation to the sea.</title>
        <authorList>
            <person name="Olsen J.L."/>
            <person name="Rouze P."/>
            <person name="Verhelst B."/>
            <person name="Lin Y.-C."/>
            <person name="Bayer T."/>
            <person name="Collen J."/>
            <person name="Dattolo E."/>
            <person name="De Paoli E."/>
            <person name="Dittami S."/>
            <person name="Maumus F."/>
            <person name="Michel G."/>
            <person name="Kersting A."/>
            <person name="Lauritano C."/>
            <person name="Lohaus R."/>
            <person name="Toepel M."/>
            <person name="Tonon T."/>
            <person name="Vanneste K."/>
            <person name="Amirebrahimi M."/>
            <person name="Brakel J."/>
            <person name="Bostroem C."/>
            <person name="Chovatia M."/>
            <person name="Grimwood J."/>
            <person name="Jenkins J.W."/>
            <person name="Jueterbock A."/>
            <person name="Mraz A."/>
            <person name="Stam W.T."/>
            <person name="Tice H."/>
            <person name="Bornberg-Bauer E."/>
            <person name="Green P.J."/>
            <person name="Pearson G.A."/>
            <person name="Procaccini G."/>
            <person name="Duarte C.M."/>
            <person name="Schmutz J."/>
            <person name="Reusch T.B.H."/>
            <person name="Van de Peer Y."/>
        </authorList>
    </citation>
    <scope>NUCLEOTIDE SEQUENCE [LARGE SCALE GENOMIC DNA]</scope>
    <source>
        <strain evidence="2">cv. Finnish</strain>
    </source>
</reference>
<dbReference type="OMA" id="SGWYCIR"/>
<name>A0A0K9P2U7_ZOSMR</name>
<proteinExistence type="predicted"/>
<dbReference type="OrthoDB" id="1654262at2759"/>
<organism evidence="1 2">
    <name type="scientific">Zostera marina</name>
    <name type="common">Eelgrass</name>
    <dbReference type="NCBI Taxonomy" id="29655"/>
    <lineage>
        <taxon>Eukaryota</taxon>
        <taxon>Viridiplantae</taxon>
        <taxon>Streptophyta</taxon>
        <taxon>Embryophyta</taxon>
        <taxon>Tracheophyta</taxon>
        <taxon>Spermatophyta</taxon>
        <taxon>Magnoliopsida</taxon>
        <taxon>Liliopsida</taxon>
        <taxon>Zosteraceae</taxon>
        <taxon>Zostera</taxon>
    </lineage>
</organism>
<evidence type="ECO:0000313" key="1">
    <source>
        <dbReference type="EMBL" id="KMZ63299.1"/>
    </source>
</evidence>
<accession>A0A0K9P2U7</accession>
<sequence length="140" mass="15305">MDLCVAGTNGIIHLTDFVIPFNDTSASFTLSTNSSFTDPATAGQEVVDFADPIVAWQAAGYGSTGWQEPLPSEQVVQIESPQETKMIVEFSKLVFGVRDEQRLPEMKWAVMARKTQLVVDSVMTSIENEFKPALVHPGQG</sequence>
<protein>
    <submittedName>
        <fullName evidence="1">Uncharacterized protein</fullName>
    </submittedName>
</protein>
<dbReference type="PANTHER" id="PTHR46368">
    <property type="match status" value="1"/>
</dbReference>
<keyword evidence="2" id="KW-1185">Reference proteome</keyword>
<dbReference type="EMBL" id="LFYR01001257">
    <property type="protein sequence ID" value="KMZ63299.1"/>
    <property type="molecule type" value="Genomic_DNA"/>
</dbReference>
<evidence type="ECO:0000313" key="2">
    <source>
        <dbReference type="Proteomes" id="UP000036987"/>
    </source>
</evidence>
<gene>
    <name evidence="1" type="ORF">ZOSMA_419G00010</name>
</gene>
<dbReference type="AlphaFoldDB" id="A0A0K9P2U7"/>
<dbReference type="PANTHER" id="PTHR46368:SF4">
    <property type="entry name" value="OS10G0403700 PROTEIN"/>
    <property type="match status" value="1"/>
</dbReference>
<dbReference type="Proteomes" id="UP000036987">
    <property type="component" value="Unassembled WGS sequence"/>
</dbReference>
<dbReference type="Gene3D" id="3.30.360.10">
    <property type="entry name" value="Dihydrodipicolinate Reductase, domain 2"/>
    <property type="match status" value="1"/>
</dbReference>